<dbReference type="InterPro" id="IPR011256">
    <property type="entry name" value="Reg_factor_effector_dom_sf"/>
</dbReference>
<dbReference type="AlphaFoldDB" id="A0A1Y2K133"/>
<keyword evidence="3" id="KW-1185">Reference proteome</keyword>
<protein>
    <recommendedName>
        <fullName evidence="1">GyrI-like small molecule binding domain-containing protein</fullName>
    </recommendedName>
</protein>
<dbReference type="STRING" id="1434232.MAIT1_01793"/>
<dbReference type="Proteomes" id="UP000194003">
    <property type="component" value="Unassembled WGS sequence"/>
</dbReference>
<name>A0A1Y2K133_9PROT</name>
<dbReference type="Pfam" id="PF06445">
    <property type="entry name" value="GyrI-like"/>
    <property type="match status" value="1"/>
</dbReference>
<dbReference type="RefSeq" id="WP_241893486.1">
    <property type="nucleotide sequence ID" value="NZ_LVJN01000020.1"/>
</dbReference>
<dbReference type="InterPro" id="IPR029442">
    <property type="entry name" value="GyrI-like"/>
</dbReference>
<dbReference type="Gene3D" id="3.20.80.10">
    <property type="entry name" value="Regulatory factor, effector binding domain"/>
    <property type="match status" value="1"/>
</dbReference>
<sequence>MAYGLKFAIKKGPEAVDYGVMPLEGLWWSDDMADFATGNRAAWRWTLMIMQPQWITPELVTQTMAEVASKKAPPALESMRFESLHEGPSAQILHVGPYSAEAPTIEGLHAFIAEQGRQRRGKHHEIYLNDARRTAPEKLKTLIRQPVA</sequence>
<comment type="caution">
    <text evidence="2">The sequence shown here is derived from an EMBL/GenBank/DDBJ whole genome shotgun (WGS) entry which is preliminary data.</text>
</comment>
<evidence type="ECO:0000313" key="2">
    <source>
        <dbReference type="EMBL" id="OSM01760.1"/>
    </source>
</evidence>
<dbReference type="SUPFAM" id="SSF55136">
    <property type="entry name" value="Probable bacterial effector-binding domain"/>
    <property type="match status" value="1"/>
</dbReference>
<organism evidence="2 3">
    <name type="scientific">Magnetofaba australis IT-1</name>
    <dbReference type="NCBI Taxonomy" id="1434232"/>
    <lineage>
        <taxon>Bacteria</taxon>
        <taxon>Pseudomonadati</taxon>
        <taxon>Pseudomonadota</taxon>
        <taxon>Magnetococcia</taxon>
        <taxon>Magnetococcales</taxon>
        <taxon>Magnetococcaceae</taxon>
        <taxon>Magnetofaba</taxon>
    </lineage>
</organism>
<feature type="domain" description="GyrI-like small molecule binding" evidence="1">
    <location>
        <begin position="19"/>
        <end position="147"/>
    </location>
</feature>
<reference evidence="2 3" key="1">
    <citation type="journal article" date="2016" name="BMC Genomics">
        <title>Combined genomic and structural analyses of a cultured magnetotactic bacterium reveals its niche adaptation to a dynamic environment.</title>
        <authorList>
            <person name="Araujo A.C."/>
            <person name="Morillo V."/>
            <person name="Cypriano J."/>
            <person name="Teixeira L.C."/>
            <person name="Leao P."/>
            <person name="Lyra S."/>
            <person name="Almeida L.G."/>
            <person name="Bazylinski D.A."/>
            <person name="Vasconcellos A.T."/>
            <person name="Abreu F."/>
            <person name="Lins U."/>
        </authorList>
    </citation>
    <scope>NUCLEOTIDE SEQUENCE [LARGE SCALE GENOMIC DNA]</scope>
    <source>
        <strain evidence="2 3">IT-1</strain>
    </source>
</reference>
<dbReference type="EMBL" id="LVJN01000020">
    <property type="protein sequence ID" value="OSM01760.1"/>
    <property type="molecule type" value="Genomic_DNA"/>
</dbReference>
<evidence type="ECO:0000259" key="1">
    <source>
        <dbReference type="Pfam" id="PF06445"/>
    </source>
</evidence>
<proteinExistence type="predicted"/>
<gene>
    <name evidence="2" type="ORF">MAIT1_01793</name>
</gene>
<evidence type="ECO:0000313" key="3">
    <source>
        <dbReference type="Proteomes" id="UP000194003"/>
    </source>
</evidence>
<accession>A0A1Y2K133</accession>